<proteinExistence type="inferred from homology"/>
<reference evidence="8" key="1">
    <citation type="submission" date="2021-01" db="EMBL/GenBank/DDBJ databases">
        <title>Whole genome shotgun sequence of Planosporangium flavigriseum NBRC 105377.</title>
        <authorList>
            <person name="Komaki H."/>
            <person name="Tamura T."/>
        </authorList>
    </citation>
    <scope>NUCLEOTIDE SEQUENCE</scope>
    <source>
        <strain evidence="8">NBRC 105377</strain>
    </source>
</reference>
<feature type="transmembrane region" description="Helical" evidence="6">
    <location>
        <begin position="139"/>
        <end position="158"/>
    </location>
</feature>
<feature type="transmembrane region" description="Helical" evidence="6">
    <location>
        <begin position="40"/>
        <end position="63"/>
    </location>
</feature>
<dbReference type="PROSITE" id="PS00138">
    <property type="entry name" value="SUBTILASE_SER"/>
    <property type="match status" value="1"/>
</dbReference>
<comment type="caution">
    <text evidence="8">The sequence shown here is derived from an EMBL/GenBank/DDBJ whole genome shotgun (WGS) entry which is preliminary data.</text>
</comment>
<dbReference type="InterPro" id="IPR015500">
    <property type="entry name" value="Peptidase_S8_subtilisin-rel"/>
</dbReference>
<comment type="similarity">
    <text evidence="1 5">Belongs to the peptidase S8 family.</text>
</comment>
<accession>A0A8J3PMB7</accession>
<evidence type="ECO:0000256" key="5">
    <source>
        <dbReference type="PROSITE-ProRule" id="PRU01240"/>
    </source>
</evidence>
<dbReference type="Gene3D" id="3.40.50.200">
    <property type="entry name" value="Peptidase S8/S53 domain"/>
    <property type="match status" value="1"/>
</dbReference>
<feature type="transmembrane region" description="Helical" evidence="6">
    <location>
        <begin position="310"/>
        <end position="329"/>
    </location>
</feature>
<feature type="transmembrane region" description="Helical" evidence="6">
    <location>
        <begin position="275"/>
        <end position="298"/>
    </location>
</feature>
<dbReference type="InterPro" id="IPR000209">
    <property type="entry name" value="Peptidase_S8/S53_dom"/>
</dbReference>
<dbReference type="InterPro" id="IPR023828">
    <property type="entry name" value="Peptidase_S8_Ser-AS"/>
</dbReference>
<evidence type="ECO:0000256" key="2">
    <source>
        <dbReference type="ARBA" id="ARBA00022670"/>
    </source>
</evidence>
<feature type="transmembrane region" description="Helical" evidence="6">
    <location>
        <begin position="192"/>
        <end position="212"/>
    </location>
</feature>
<keyword evidence="3 5" id="KW-0378">Hydrolase</keyword>
<dbReference type="CDD" id="cd07481">
    <property type="entry name" value="Peptidases_S8_BacillopeptidaseF-like"/>
    <property type="match status" value="1"/>
</dbReference>
<dbReference type="EMBL" id="BONU01000011">
    <property type="protein sequence ID" value="GIG73713.1"/>
    <property type="molecule type" value="Genomic_DNA"/>
</dbReference>
<sequence>MLLAVLGGLWIATVMAAGQVLAWGIEQAFAVTSGRELPRWGWLVSTLLSGLLAGVPALLLAVVPRMPAVRAAGRLWTRAVVAAVVLGVVRAGVPISRHELYLLLLAVGGAVVAALLRLVQRRGRRREPRPESDFRADLLGLAAGLAALLPWLALGALGGVPETVLALAAAAAIGFLAASVIDALLPRHGSPWFQVGVGGPIAAVALTAIAATTGASGIALAELFVLPPLGFAAASLYRASGSARPVGWLVAAAAVGPLALADPQETTIVLGVADAPRWILAAAVGSLAVGLLVDLGYALSLGRGVVPRRWLAAAVAGVVAVAGVAVYLGTGQPGTYGDRLFVVLKQQADLSGLDVIGNRDARLRETYHRLVANANSTQAALRRDLSGLHIGYTPYYLVNALEVDGGEPVRAWLSTRAEVAQILDSPRVRPIPEPAPVMRGSQPAPAGPQWNLSMIGADRVWRELGVTGAGILVGTSDSGVDGAHPALADRFRGGADSWYDPWSHTRAPVDHGGHGTHTLGTAVGGQNVGVAPGAHWVGCVNLERNLGSPARYLDCLQFMLAPFPYGADPLRDGRPERAPHVLTNSWGCTRLEGCDLRSLRPAIEGLTAAGIFVVAAAGNTGPACRSVVDPPAPYPETMTVGAVNRSDRLADFSSRGPTPDGRTKPDIVAPGVDILSALPGGSYGTESGTSMATPHVAGVVALLWSANPRLIGDIPRTRDILRTTTRPASAPAENCGNPADLVGTGLVDAYRATRVAAEIR</sequence>
<evidence type="ECO:0000313" key="9">
    <source>
        <dbReference type="Proteomes" id="UP000653674"/>
    </source>
</evidence>
<keyword evidence="9" id="KW-1185">Reference proteome</keyword>
<evidence type="ECO:0000256" key="4">
    <source>
        <dbReference type="ARBA" id="ARBA00022825"/>
    </source>
</evidence>
<name>A0A8J3PMB7_9ACTN</name>
<dbReference type="InterPro" id="IPR033857">
    <property type="entry name" value="Bacillopeptidase_F"/>
</dbReference>
<dbReference type="GO" id="GO:0006508">
    <property type="term" value="P:proteolysis"/>
    <property type="evidence" value="ECO:0007669"/>
    <property type="project" value="UniProtKB-KW"/>
</dbReference>
<dbReference type="InterPro" id="IPR051048">
    <property type="entry name" value="Peptidase_S8/S53_subtilisin"/>
</dbReference>
<keyword evidence="6" id="KW-0472">Membrane</keyword>
<keyword evidence="6" id="KW-1133">Transmembrane helix</keyword>
<protein>
    <submittedName>
        <fullName evidence="8">Peptidase S8</fullName>
    </submittedName>
</protein>
<organism evidence="8 9">
    <name type="scientific">Planosporangium flavigriseum</name>
    <dbReference type="NCBI Taxonomy" id="373681"/>
    <lineage>
        <taxon>Bacteria</taxon>
        <taxon>Bacillati</taxon>
        <taxon>Actinomycetota</taxon>
        <taxon>Actinomycetes</taxon>
        <taxon>Micromonosporales</taxon>
        <taxon>Micromonosporaceae</taxon>
        <taxon>Planosporangium</taxon>
    </lineage>
</organism>
<dbReference type="PROSITE" id="PS51892">
    <property type="entry name" value="SUBTILASE"/>
    <property type="match status" value="1"/>
</dbReference>
<feature type="active site" description="Charge relay system" evidence="5">
    <location>
        <position position="690"/>
    </location>
</feature>
<evidence type="ECO:0000313" key="8">
    <source>
        <dbReference type="EMBL" id="GIG73713.1"/>
    </source>
</evidence>
<keyword evidence="6" id="KW-0812">Transmembrane</keyword>
<evidence type="ECO:0000259" key="7">
    <source>
        <dbReference type="Pfam" id="PF00082"/>
    </source>
</evidence>
<feature type="active site" description="Charge relay system" evidence="5">
    <location>
        <position position="514"/>
    </location>
</feature>
<keyword evidence="2 5" id="KW-0645">Protease</keyword>
<keyword evidence="4 5" id="KW-0720">Serine protease</keyword>
<feature type="transmembrane region" description="Helical" evidence="6">
    <location>
        <begin position="164"/>
        <end position="185"/>
    </location>
</feature>
<dbReference type="GO" id="GO:0004252">
    <property type="term" value="F:serine-type endopeptidase activity"/>
    <property type="evidence" value="ECO:0007669"/>
    <property type="project" value="UniProtKB-UniRule"/>
</dbReference>
<dbReference type="AlphaFoldDB" id="A0A8J3PMB7"/>
<dbReference type="PANTHER" id="PTHR43399:SF4">
    <property type="entry name" value="CELL WALL-ASSOCIATED PROTEASE"/>
    <property type="match status" value="1"/>
</dbReference>
<feature type="active site" description="Charge relay system" evidence="5">
    <location>
        <position position="477"/>
    </location>
</feature>
<gene>
    <name evidence="8" type="ORF">Pfl04_21170</name>
</gene>
<evidence type="ECO:0000256" key="3">
    <source>
        <dbReference type="ARBA" id="ARBA00022801"/>
    </source>
</evidence>
<feature type="transmembrane region" description="Helical" evidence="6">
    <location>
        <begin position="75"/>
        <end position="95"/>
    </location>
</feature>
<dbReference type="PRINTS" id="PR00723">
    <property type="entry name" value="SUBTILISIN"/>
</dbReference>
<feature type="transmembrane region" description="Helical" evidence="6">
    <location>
        <begin position="101"/>
        <end position="119"/>
    </location>
</feature>
<dbReference type="PANTHER" id="PTHR43399">
    <property type="entry name" value="SUBTILISIN-RELATED"/>
    <property type="match status" value="1"/>
</dbReference>
<feature type="domain" description="Peptidase S8/S53" evidence="7">
    <location>
        <begin position="468"/>
        <end position="725"/>
    </location>
</feature>
<dbReference type="Pfam" id="PF00082">
    <property type="entry name" value="Peptidase_S8"/>
    <property type="match status" value="1"/>
</dbReference>
<dbReference type="SUPFAM" id="SSF52743">
    <property type="entry name" value="Subtilisin-like"/>
    <property type="match status" value="1"/>
</dbReference>
<evidence type="ECO:0000256" key="6">
    <source>
        <dbReference type="SAM" id="Phobius"/>
    </source>
</evidence>
<dbReference type="InterPro" id="IPR036852">
    <property type="entry name" value="Peptidase_S8/S53_dom_sf"/>
</dbReference>
<evidence type="ECO:0000256" key="1">
    <source>
        <dbReference type="ARBA" id="ARBA00011073"/>
    </source>
</evidence>
<dbReference type="Proteomes" id="UP000653674">
    <property type="component" value="Unassembled WGS sequence"/>
</dbReference>